<proteinExistence type="predicted"/>
<protein>
    <submittedName>
        <fullName evidence="2">Unannotated protein</fullName>
    </submittedName>
</protein>
<dbReference type="AlphaFoldDB" id="A0A6J6JPW1"/>
<dbReference type="PANTHER" id="PTHR30390">
    <property type="entry name" value="SEDOHEPTULOSE 7-PHOSPHATE ISOMERASE / DNAA INITIATOR-ASSOCIATING FACTOR FOR REPLICATION INITIATION"/>
    <property type="match status" value="1"/>
</dbReference>
<dbReference type="GO" id="GO:1901135">
    <property type="term" value="P:carbohydrate derivative metabolic process"/>
    <property type="evidence" value="ECO:0007669"/>
    <property type="project" value="InterPro"/>
</dbReference>
<dbReference type="PANTHER" id="PTHR30390:SF7">
    <property type="entry name" value="PHOSPHOHEPTOSE ISOMERASE"/>
    <property type="match status" value="1"/>
</dbReference>
<dbReference type="Pfam" id="PF13580">
    <property type="entry name" value="SIS_2"/>
    <property type="match status" value="1"/>
</dbReference>
<gene>
    <name evidence="2" type="ORF">UFOPK2165_00108</name>
</gene>
<dbReference type="InterPro" id="IPR001347">
    <property type="entry name" value="SIS_dom"/>
</dbReference>
<feature type="domain" description="SIS" evidence="1">
    <location>
        <begin position="41"/>
        <end position="222"/>
    </location>
</feature>
<accession>A0A6J6JPW1</accession>
<reference evidence="2" key="1">
    <citation type="submission" date="2020-05" db="EMBL/GenBank/DDBJ databases">
        <authorList>
            <person name="Chiriac C."/>
            <person name="Salcher M."/>
            <person name="Ghai R."/>
            <person name="Kavagutti S V."/>
        </authorList>
    </citation>
    <scope>NUCLEOTIDE SEQUENCE</scope>
</reference>
<dbReference type="InterPro" id="IPR046348">
    <property type="entry name" value="SIS_dom_sf"/>
</dbReference>
<name>A0A6J6JPW1_9ZZZZ</name>
<dbReference type="EMBL" id="CAEZWA010000010">
    <property type="protein sequence ID" value="CAB4638445.1"/>
    <property type="molecule type" value="Genomic_DNA"/>
</dbReference>
<dbReference type="InterPro" id="IPR050099">
    <property type="entry name" value="SIS_GmhA/DiaA_subfam"/>
</dbReference>
<dbReference type="Gene3D" id="3.40.50.10490">
    <property type="entry name" value="Glucose-6-phosphate isomerase like protein, domain 1"/>
    <property type="match status" value="1"/>
</dbReference>
<sequence length="251" mass="27011">MSEGLFSMTPEAESYLSKIQEILAMAILDAKPELSKAGSILAERFSRDGLLFIFGSGHSHVFAEEAFYRAGGSARVCPILVPEYMLHVSARQSSKLERQSGLAENLLSNYQISPEKDVLLVVSNSGANRLPIEVASEAKKRKIPVIAITSVAYATFSSALGERLHDVADFVLDNKCPPGDALVDLGNNLPKVGPASSVVGLALLNALIIETLARQADKNLIPEIYMSSGMPGASEANDKISDRFTDRIPHL</sequence>
<dbReference type="NCBIfam" id="NF002805">
    <property type="entry name" value="PRK02947.1"/>
    <property type="match status" value="1"/>
</dbReference>
<organism evidence="2">
    <name type="scientific">freshwater metagenome</name>
    <dbReference type="NCBI Taxonomy" id="449393"/>
    <lineage>
        <taxon>unclassified sequences</taxon>
        <taxon>metagenomes</taxon>
        <taxon>ecological metagenomes</taxon>
    </lineage>
</organism>
<evidence type="ECO:0000313" key="2">
    <source>
        <dbReference type="EMBL" id="CAB4638445.1"/>
    </source>
</evidence>
<evidence type="ECO:0000259" key="1">
    <source>
        <dbReference type="PROSITE" id="PS51464"/>
    </source>
</evidence>
<dbReference type="InterPro" id="IPR035472">
    <property type="entry name" value="RpiR-like_SIS"/>
</dbReference>
<dbReference type="CDD" id="cd05013">
    <property type="entry name" value="SIS_RpiR"/>
    <property type="match status" value="1"/>
</dbReference>
<dbReference type="GO" id="GO:0097367">
    <property type="term" value="F:carbohydrate derivative binding"/>
    <property type="evidence" value="ECO:0007669"/>
    <property type="project" value="InterPro"/>
</dbReference>
<dbReference type="PROSITE" id="PS51464">
    <property type="entry name" value="SIS"/>
    <property type="match status" value="1"/>
</dbReference>
<dbReference type="SUPFAM" id="SSF53697">
    <property type="entry name" value="SIS domain"/>
    <property type="match status" value="1"/>
</dbReference>